<proteinExistence type="predicted"/>
<feature type="domain" description="Vacuolar sorting receptor thioredoxin-like" evidence="1">
    <location>
        <begin position="2"/>
        <end position="51"/>
    </location>
</feature>
<reference evidence="2" key="1">
    <citation type="submission" date="2001-05" db="EMBL/GenBank/DDBJ databases">
        <title>A bacterial artificial chromosome (BAC) library for sunflower and the identification of clones related to putative plasma membrane receptors.</title>
        <authorList>
            <person name="Gentzbittel L."/>
            <person name="Abbott A."/>
            <person name="Galaud J."/>
            <person name="Fabre F."/>
            <person name="Liboz T."/>
            <person name="Alibert G."/>
        </authorList>
    </citation>
    <scope>NUCLEOTIDE SEQUENCE</scope>
</reference>
<sequence>VKKINQYFGNTEADADNSVLKKARIGKGSCGDVTILLTLVINNRQHRGKLDPICSGFFEGAIEPVVCLIDDTHTNECLKNNGGCWIIKKETLEDIDRAKKMVCQCLECKYKNTWVPIYECGCRC</sequence>
<dbReference type="AlphaFoldDB" id="Q94IN3"/>
<dbReference type="Pfam" id="PF25011">
    <property type="entry name" value="VSR_TRX"/>
    <property type="match status" value="1"/>
</dbReference>
<protein>
    <submittedName>
        <fullName evidence="2">Putative EGF receptor-like protein</fullName>
    </submittedName>
</protein>
<feature type="non-terminal residue" evidence="2">
    <location>
        <position position="1"/>
    </location>
</feature>
<name>Q94IN3_HELAN</name>
<evidence type="ECO:0000259" key="1">
    <source>
        <dbReference type="Pfam" id="PF25011"/>
    </source>
</evidence>
<evidence type="ECO:0000313" key="2">
    <source>
        <dbReference type="EMBL" id="CAC38996.1"/>
    </source>
</evidence>
<dbReference type="InterPro" id="IPR056858">
    <property type="entry name" value="VSR_TRX"/>
</dbReference>
<accession>Q94IN3</accession>
<dbReference type="EMBL" id="AJ311315">
    <property type="protein sequence ID" value="CAC38996.1"/>
    <property type="molecule type" value="Genomic_DNA"/>
</dbReference>
<gene>
    <name evidence="2" type="primary">elrs2</name>
</gene>
<organism evidence="2">
    <name type="scientific">Helianthus annuus</name>
    <name type="common">Common sunflower</name>
    <dbReference type="NCBI Taxonomy" id="4232"/>
    <lineage>
        <taxon>Eukaryota</taxon>
        <taxon>Viridiplantae</taxon>
        <taxon>Streptophyta</taxon>
        <taxon>Embryophyta</taxon>
        <taxon>Tracheophyta</taxon>
        <taxon>Spermatophyta</taxon>
        <taxon>Magnoliopsida</taxon>
        <taxon>eudicotyledons</taxon>
        <taxon>Gunneridae</taxon>
        <taxon>Pentapetalae</taxon>
        <taxon>asterids</taxon>
        <taxon>campanulids</taxon>
        <taxon>Asterales</taxon>
        <taxon>Asteraceae</taxon>
        <taxon>Asteroideae</taxon>
        <taxon>Heliantheae alliance</taxon>
        <taxon>Heliantheae</taxon>
        <taxon>Helianthus</taxon>
    </lineage>
</organism>
<keyword evidence="2" id="KW-0675">Receptor</keyword>